<dbReference type="PANTHER" id="PTHR38011:SF11">
    <property type="entry name" value="2,5-DIAMINO-6-RIBOSYLAMINO-4(3H)-PYRIMIDINONE 5'-PHOSPHATE REDUCTASE"/>
    <property type="match status" value="1"/>
</dbReference>
<dbReference type="SUPFAM" id="SSF53597">
    <property type="entry name" value="Dihydrofolate reductase-like"/>
    <property type="match status" value="1"/>
</dbReference>
<keyword evidence="3" id="KW-1185">Reference proteome</keyword>
<gene>
    <name evidence="2" type="ORF">LA521A_00970</name>
</gene>
<dbReference type="InterPro" id="IPR024072">
    <property type="entry name" value="DHFR-like_dom_sf"/>
</dbReference>
<dbReference type="PANTHER" id="PTHR38011">
    <property type="entry name" value="DIHYDROFOLATE REDUCTASE FAMILY PROTEIN (AFU_ORTHOLOGUE AFUA_8G06820)"/>
    <property type="match status" value="1"/>
</dbReference>
<organism evidence="2 3">
    <name type="scientific">Lysobacter auxotrophicus</name>
    <dbReference type="NCBI Taxonomy" id="2992573"/>
    <lineage>
        <taxon>Bacteria</taxon>
        <taxon>Pseudomonadati</taxon>
        <taxon>Pseudomonadota</taxon>
        <taxon>Gammaproteobacteria</taxon>
        <taxon>Lysobacterales</taxon>
        <taxon>Lysobacteraceae</taxon>
        <taxon>Lysobacter</taxon>
    </lineage>
</organism>
<feature type="domain" description="Bacterial bifunctional deaminase-reductase C-terminal" evidence="1">
    <location>
        <begin position="75"/>
        <end position="174"/>
    </location>
</feature>
<evidence type="ECO:0000313" key="2">
    <source>
        <dbReference type="EMBL" id="BDU14896.1"/>
    </source>
</evidence>
<evidence type="ECO:0000313" key="3">
    <source>
        <dbReference type="Proteomes" id="UP001317822"/>
    </source>
</evidence>
<name>A0ABN6UEV8_9GAMM</name>
<dbReference type="Pfam" id="PF01872">
    <property type="entry name" value="RibD_C"/>
    <property type="match status" value="1"/>
</dbReference>
<proteinExistence type="predicted"/>
<dbReference type="Gene3D" id="3.40.430.10">
    <property type="entry name" value="Dihydrofolate Reductase, subunit A"/>
    <property type="match status" value="1"/>
</dbReference>
<dbReference type="Proteomes" id="UP001317822">
    <property type="component" value="Chromosome"/>
</dbReference>
<dbReference type="InterPro" id="IPR050765">
    <property type="entry name" value="Riboflavin_Biosynth_HTPR"/>
</dbReference>
<evidence type="ECO:0000259" key="1">
    <source>
        <dbReference type="Pfam" id="PF01872"/>
    </source>
</evidence>
<dbReference type="EMBL" id="AP027041">
    <property type="protein sequence ID" value="BDU14896.1"/>
    <property type="molecule type" value="Genomic_DNA"/>
</dbReference>
<protein>
    <submittedName>
        <fullName evidence="2">Dihydrofolate reductase family protein</fullName>
    </submittedName>
</protein>
<reference evidence="2 3" key="1">
    <citation type="journal article" date="2023" name="Int. J. Syst. Evol. Microbiol.">
        <title>Physiological and genomic analyses of cobalamin (vitamin B12)-auxotrophy of Lysobacter auxotrophicus sp. nov., a methionine-auxotrophic chitinolytic bacterium isolated from chitin-treated soil.</title>
        <authorList>
            <person name="Saito A."/>
            <person name="Dohra H."/>
            <person name="Hamada M."/>
            <person name="Moriuchi R."/>
            <person name="Kotsuchibashi Y."/>
            <person name="Mori K."/>
        </authorList>
    </citation>
    <scope>NUCLEOTIDE SEQUENCE [LARGE SCALE GENOMIC DNA]</scope>
    <source>
        <strain evidence="2 3">5-21a</strain>
    </source>
</reference>
<dbReference type="RefSeq" id="WP_281780452.1">
    <property type="nucleotide sequence ID" value="NZ_AP027041.1"/>
</dbReference>
<sequence length="186" mass="19952">MKTQYYTSSSLDGFLATEDDSLEWLFPLGDINETSYPSFIEGVGAIAMGSSTYEWILRNAGTVSEQTGTAWPYTQPTWVFTSRELPKIEGANVTFANGDVRAAHSQMLAAASGRNVWVMGGGGLAAQFYDAGLLDEITVQIGSATLGSGKPLFPRRLLSPGLALISATRVGTGFAELTYSVLKDRH</sequence>
<dbReference type="InterPro" id="IPR002734">
    <property type="entry name" value="RibDG_C"/>
</dbReference>
<accession>A0ABN6UEV8</accession>